<evidence type="ECO:0000313" key="2">
    <source>
        <dbReference type="Proteomes" id="UP000694941"/>
    </source>
</evidence>
<dbReference type="GeneID" id="106475979"/>
<dbReference type="RefSeq" id="XP_013792109.1">
    <property type="nucleotide sequence ID" value="XM_013936655.2"/>
</dbReference>
<dbReference type="PANTHER" id="PTHR22793">
    <property type="entry name" value="MYOCARDIN-RELATED TRANSCRIPTION FACTOR-RELATED"/>
    <property type="match status" value="1"/>
</dbReference>
<dbReference type="Proteomes" id="UP000694941">
    <property type="component" value="Unplaced"/>
</dbReference>
<proteinExistence type="predicted"/>
<dbReference type="PANTHER" id="PTHR22793:SF12">
    <property type="entry name" value="MYOCARDIN-RELATED TRANSCRIPTION FACTOR, ISOFORM H"/>
    <property type="match status" value="1"/>
</dbReference>
<accession>A0ABM1C0I7</accession>
<evidence type="ECO:0000256" key="1">
    <source>
        <dbReference type="SAM" id="MobiDB-lite"/>
    </source>
</evidence>
<feature type="region of interest" description="Disordered" evidence="1">
    <location>
        <begin position="1"/>
        <end position="37"/>
    </location>
</feature>
<feature type="compositionally biased region" description="Polar residues" evidence="1">
    <location>
        <begin position="1"/>
        <end position="16"/>
    </location>
</feature>
<evidence type="ECO:0000313" key="3">
    <source>
        <dbReference type="RefSeq" id="XP_013792109.1"/>
    </source>
</evidence>
<name>A0ABM1C0I7_LIMPO</name>
<keyword evidence="2" id="KW-1185">Reference proteome</keyword>
<protein>
    <submittedName>
        <fullName evidence="3">Uncharacterized protein LOC106475979</fullName>
    </submittedName>
</protein>
<dbReference type="InterPro" id="IPR043451">
    <property type="entry name" value="Myocardin-like"/>
</dbReference>
<feature type="compositionally biased region" description="Low complexity" evidence="1">
    <location>
        <begin position="99"/>
        <end position="118"/>
    </location>
</feature>
<sequence>MLNSKLSPTKADSQVLITRPPPDYDEATKQLKESKQNQSYPYVINHIDNCHSGRKSVKSQAVDDVLEILIKNGELPPSAAQEPPVTENQVLTTFSATISPPSSQGSPPSIASPLAIPNISSDPVPSASVSLPMSPPSTVLNDTDPSTTTSLDFDLHLDLEDFENMEVGVLGSSEEHKVESNDTYIQQVNSQPATERNSIAASSLSDSVHLHDPGMDIELTEWLDSMMPVTSTVGPSTSGINNTQPIGSVTNDHDPLLSNMSVQHDPFDLLCVDEIEFKTPTLMWDFAT</sequence>
<reference evidence="3" key="1">
    <citation type="submission" date="2025-08" db="UniProtKB">
        <authorList>
            <consortium name="RefSeq"/>
        </authorList>
    </citation>
    <scope>IDENTIFICATION</scope>
    <source>
        <tissue evidence="3">Muscle</tissue>
    </source>
</reference>
<feature type="compositionally biased region" description="Basic and acidic residues" evidence="1">
    <location>
        <begin position="26"/>
        <end position="35"/>
    </location>
</feature>
<gene>
    <name evidence="3" type="primary">LOC106475979</name>
</gene>
<feature type="region of interest" description="Disordered" evidence="1">
    <location>
        <begin position="96"/>
        <end position="118"/>
    </location>
</feature>
<organism evidence="2 3">
    <name type="scientific">Limulus polyphemus</name>
    <name type="common">Atlantic horseshoe crab</name>
    <dbReference type="NCBI Taxonomy" id="6850"/>
    <lineage>
        <taxon>Eukaryota</taxon>
        <taxon>Metazoa</taxon>
        <taxon>Ecdysozoa</taxon>
        <taxon>Arthropoda</taxon>
        <taxon>Chelicerata</taxon>
        <taxon>Merostomata</taxon>
        <taxon>Xiphosura</taxon>
        <taxon>Limulidae</taxon>
        <taxon>Limulus</taxon>
    </lineage>
</organism>